<dbReference type="PANTHER" id="PTHR11019:SF199">
    <property type="entry name" value="HTH-TYPE TRANSCRIPTIONAL REGULATOR NIMR"/>
    <property type="match status" value="1"/>
</dbReference>
<organism evidence="5 6">
    <name type="scientific">Nocardiopsis akebiae</name>
    <dbReference type="NCBI Taxonomy" id="2831968"/>
    <lineage>
        <taxon>Bacteria</taxon>
        <taxon>Bacillati</taxon>
        <taxon>Actinomycetota</taxon>
        <taxon>Actinomycetes</taxon>
        <taxon>Streptosporangiales</taxon>
        <taxon>Nocardiopsidaceae</taxon>
        <taxon>Nocardiopsis</taxon>
    </lineage>
</organism>
<dbReference type="EMBL" id="CP074132">
    <property type="protein sequence ID" value="QUX31495.1"/>
    <property type="molecule type" value="Genomic_DNA"/>
</dbReference>
<dbReference type="Pfam" id="PF02311">
    <property type="entry name" value="AraC_binding"/>
    <property type="match status" value="1"/>
</dbReference>
<dbReference type="PANTHER" id="PTHR11019">
    <property type="entry name" value="HTH-TYPE TRANSCRIPTIONAL REGULATOR NIMR"/>
    <property type="match status" value="1"/>
</dbReference>
<sequence>MVRPDTRPRPAGPPRREAIDSRRLPSYAAGEIEVPFVVMGSAEIIPRDTLWEEHSHPTHELLWNQRGASSATVGARVWTITPTVGLWLPAGTRHSGWTPAGTWHRAAQFGVHAVPSISDEPVAMEVTPLLRLLLDRLDAQGLTADERSRTEAMVLDVLAPARRELILHIPESPLLAPIVAAVREDPADTTTLAVWAARLGVSTRTVTRAFRAETGLGFSQWLTTARVQHAVTMLARGDEIDEVAVCVGYHSASAFGAAFRRITGVSPGRFRSL</sequence>
<evidence type="ECO:0000256" key="1">
    <source>
        <dbReference type="ARBA" id="ARBA00023015"/>
    </source>
</evidence>
<name>A0ABX8CC94_9ACTN</name>
<dbReference type="InterPro" id="IPR018060">
    <property type="entry name" value="HTH_AraC"/>
</dbReference>
<evidence type="ECO:0000256" key="2">
    <source>
        <dbReference type="ARBA" id="ARBA00023125"/>
    </source>
</evidence>
<evidence type="ECO:0000313" key="6">
    <source>
        <dbReference type="Proteomes" id="UP000678016"/>
    </source>
</evidence>
<dbReference type="InterPro" id="IPR009057">
    <property type="entry name" value="Homeodomain-like_sf"/>
</dbReference>
<keyword evidence="3" id="KW-0804">Transcription</keyword>
<reference evidence="6" key="1">
    <citation type="submission" date="2021-05" db="EMBL/GenBank/DDBJ databases">
        <title>Direct Submission.</title>
        <authorList>
            <person name="Li K."/>
            <person name="Gao J."/>
        </authorList>
    </citation>
    <scope>NUCLEOTIDE SEQUENCE [LARGE SCALE GENOMIC DNA]</scope>
    <source>
        <strain evidence="6">HDS12</strain>
    </source>
</reference>
<dbReference type="PROSITE" id="PS01124">
    <property type="entry name" value="HTH_ARAC_FAMILY_2"/>
    <property type="match status" value="1"/>
</dbReference>
<dbReference type="InterPro" id="IPR020449">
    <property type="entry name" value="Tscrpt_reg_AraC-type_HTH"/>
</dbReference>
<feature type="domain" description="HTH araC/xylS-type" evidence="4">
    <location>
        <begin position="176"/>
        <end position="273"/>
    </location>
</feature>
<gene>
    <name evidence="5" type="ORF">KGD83_14005</name>
</gene>
<dbReference type="SUPFAM" id="SSF51182">
    <property type="entry name" value="RmlC-like cupins"/>
    <property type="match status" value="1"/>
</dbReference>
<evidence type="ECO:0000256" key="3">
    <source>
        <dbReference type="ARBA" id="ARBA00023163"/>
    </source>
</evidence>
<dbReference type="Gene3D" id="1.10.10.60">
    <property type="entry name" value="Homeodomain-like"/>
    <property type="match status" value="1"/>
</dbReference>
<dbReference type="Proteomes" id="UP000678016">
    <property type="component" value="Chromosome"/>
</dbReference>
<keyword evidence="2" id="KW-0238">DNA-binding</keyword>
<dbReference type="SMART" id="SM00342">
    <property type="entry name" value="HTH_ARAC"/>
    <property type="match status" value="1"/>
</dbReference>
<keyword evidence="1" id="KW-0805">Transcription regulation</keyword>
<proteinExistence type="predicted"/>
<dbReference type="SUPFAM" id="SSF46689">
    <property type="entry name" value="Homeodomain-like"/>
    <property type="match status" value="2"/>
</dbReference>
<protein>
    <submittedName>
        <fullName evidence="5">Helix-turn-helix domain-containing protein</fullName>
    </submittedName>
</protein>
<dbReference type="Pfam" id="PF12833">
    <property type="entry name" value="HTH_18"/>
    <property type="match status" value="1"/>
</dbReference>
<dbReference type="InterPro" id="IPR011051">
    <property type="entry name" value="RmlC_Cupin_sf"/>
</dbReference>
<accession>A0ABX8CC94</accession>
<dbReference type="RefSeq" id="WP_212644175.1">
    <property type="nucleotide sequence ID" value="NZ_CP074132.1"/>
</dbReference>
<dbReference type="PRINTS" id="PR00032">
    <property type="entry name" value="HTHARAC"/>
</dbReference>
<evidence type="ECO:0000259" key="4">
    <source>
        <dbReference type="PROSITE" id="PS01124"/>
    </source>
</evidence>
<dbReference type="PROSITE" id="PS00041">
    <property type="entry name" value="HTH_ARAC_FAMILY_1"/>
    <property type="match status" value="1"/>
</dbReference>
<evidence type="ECO:0000313" key="5">
    <source>
        <dbReference type="EMBL" id="QUX31495.1"/>
    </source>
</evidence>
<dbReference type="InterPro" id="IPR018062">
    <property type="entry name" value="HTH_AraC-typ_CS"/>
</dbReference>
<keyword evidence="6" id="KW-1185">Reference proteome</keyword>
<dbReference type="InterPro" id="IPR003313">
    <property type="entry name" value="AraC-bd"/>
</dbReference>